<evidence type="ECO:0000313" key="4">
    <source>
        <dbReference type="Proteomes" id="UP001183629"/>
    </source>
</evidence>
<dbReference type="InterPro" id="IPR036291">
    <property type="entry name" value="NAD(P)-bd_dom_sf"/>
</dbReference>
<name>A0AAE3ZUG1_9ACTN</name>
<sequence>MAHCLVTGGAGFIGSHLVERLVRAGHRVAVLDDLSGGSRSRVPAGVDLHVGSVTDADLVDSIFAEHRFDHVFHFAAFAAEAISHSVKRLNYNTNVMGSINLINASLRTGVSFFCFASSVAVYGHGATPMRESSVPVPADSYGNAKLVVERELAVTMRTQGLPFAAFRMHNVYGEWQNMRDPYRNAVAIFFNQIMRGEPITVYGDGGQVRAFTYVGDVVDVVSRAPGTERAHGRCFNVGAAGTSTVLELARAVRVAAGVPDHPIAHLPARDEVRVAYTATDDARQVFGDWPDTPLRDGLARTAAWAATVGPAELHASFDIEIGGHQVPEWARHVERRLEPEPADCGGNTSPLLTIDL</sequence>
<protein>
    <submittedName>
        <fullName evidence="3">UDP-glucose 4-epimerase</fullName>
        <ecNumber evidence="3">5.1.3.2</ecNumber>
    </submittedName>
</protein>
<comment type="similarity">
    <text evidence="1">Belongs to the NAD(P)-dependent epimerase/dehydratase family.</text>
</comment>
<dbReference type="Proteomes" id="UP001183629">
    <property type="component" value="Unassembled WGS sequence"/>
</dbReference>
<comment type="caution">
    <text evidence="3">The sequence shown here is derived from an EMBL/GenBank/DDBJ whole genome shotgun (WGS) entry which is preliminary data.</text>
</comment>
<evidence type="ECO:0000256" key="1">
    <source>
        <dbReference type="ARBA" id="ARBA00007637"/>
    </source>
</evidence>
<dbReference type="AlphaFoldDB" id="A0AAE3ZUG1"/>
<dbReference type="SUPFAM" id="SSF51735">
    <property type="entry name" value="NAD(P)-binding Rossmann-fold domains"/>
    <property type="match status" value="1"/>
</dbReference>
<proteinExistence type="inferred from homology"/>
<reference evidence="3 4" key="1">
    <citation type="submission" date="2023-07" db="EMBL/GenBank/DDBJ databases">
        <title>Sequencing the genomes of 1000 actinobacteria strains.</title>
        <authorList>
            <person name="Klenk H.-P."/>
        </authorList>
    </citation>
    <scope>NUCLEOTIDE SEQUENCE [LARGE SCALE GENOMIC DNA]</scope>
    <source>
        <strain evidence="3 4">DSM 44711</strain>
    </source>
</reference>
<feature type="domain" description="Ketoreductase" evidence="2">
    <location>
        <begin position="2"/>
        <end position="181"/>
    </location>
</feature>
<dbReference type="EC" id="5.1.3.2" evidence="3"/>
<dbReference type="GO" id="GO:0003978">
    <property type="term" value="F:UDP-glucose 4-epimerase activity"/>
    <property type="evidence" value="ECO:0007669"/>
    <property type="project" value="UniProtKB-EC"/>
</dbReference>
<keyword evidence="3" id="KW-0413">Isomerase</keyword>
<dbReference type="Pfam" id="PF01370">
    <property type="entry name" value="Epimerase"/>
    <property type="match status" value="1"/>
</dbReference>
<dbReference type="EMBL" id="JAVDYC010000001">
    <property type="protein sequence ID" value="MDR7325202.1"/>
    <property type="molecule type" value="Genomic_DNA"/>
</dbReference>
<dbReference type="SMART" id="SM00822">
    <property type="entry name" value="PKS_KR"/>
    <property type="match status" value="1"/>
</dbReference>
<gene>
    <name evidence="3" type="ORF">J2S44_005452</name>
</gene>
<dbReference type="PANTHER" id="PTHR43000">
    <property type="entry name" value="DTDP-D-GLUCOSE 4,6-DEHYDRATASE-RELATED"/>
    <property type="match status" value="1"/>
</dbReference>
<evidence type="ECO:0000259" key="2">
    <source>
        <dbReference type="SMART" id="SM00822"/>
    </source>
</evidence>
<dbReference type="Gene3D" id="3.40.50.720">
    <property type="entry name" value="NAD(P)-binding Rossmann-like Domain"/>
    <property type="match status" value="1"/>
</dbReference>
<dbReference type="InterPro" id="IPR057326">
    <property type="entry name" value="KR_dom"/>
</dbReference>
<organism evidence="3 4">
    <name type="scientific">Catenuloplanes niger</name>
    <dbReference type="NCBI Taxonomy" id="587534"/>
    <lineage>
        <taxon>Bacteria</taxon>
        <taxon>Bacillati</taxon>
        <taxon>Actinomycetota</taxon>
        <taxon>Actinomycetes</taxon>
        <taxon>Micromonosporales</taxon>
        <taxon>Micromonosporaceae</taxon>
        <taxon>Catenuloplanes</taxon>
    </lineage>
</organism>
<keyword evidence="4" id="KW-1185">Reference proteome</keyword>
<dbReference type="InterPro" id="IPR001509">
    <property type="entry name" value="Epimerase_deHydtase"/>
</dbReference>
<evidence type="ECO:0000313" key="3">
    <source>
        <dbReference type="EMBL" id="MDR7325202.1"/>
    </source>
</evidence>
<dbReference type="RefSeq" id="WP_310419719.1">
    <property type="nucleotide sequence ID" value="NZ_JAVDYC010000001.1"/>
</dbReference>
<accession>A0AAE3ZUG1</accession>